<evidence type="ECO:0000256" key="3">
    <source>
        <dbReference type="PIRSR" id="PIRSR000097-1"/>
    </source>
</evidence>
<feature type="domain" description="NADP-dependent oxidoreductase" evidence="6">
    <location>
        <begin position="39"/>
        <end position="275"/>
    </location>
</feature>
<gene>
    <name evidence="7" type="ORF">GSI_03594</name>
</gene>
<dbReference type="EMBL" id="AYKW01000006">
    <property type="protein sequence ID" value="PIL33888.1"/>
    <property type="molecule type" value="Genomic_DNA"/>
</dbReference>
<keyword evidence="2" id="KW-0560">Oxidoreductase</keyword>
<dbReference type="OrthoDB" id="416253at2759"/>
<sequence length="290" mass="31653">MLSLDSVVQLPSHTFAGAQKVGAGAGNSLGCSMPRVGLGVFQNEDAKPAVLAALKSGYRHIDTARMYQNEKQVSEAVKESGVPREQIFLTSKVDSKEHGVDLTPKAIDDSVKNLGGGYIDLMLIHSPLSGQKNRLEAWKALIAAKNEGKVHNIGVSNYGVKHLEEIKAAGLELPAVDQVEIHPFCQQREIVDYCKKNGIVVEAYSPLVRGNWDDTVVNIGKKYHKDPAQTLIRWSLQHDLEPLPKSANPKRVVSNVDVFDFELSAQDMKTLDALDRGKEGAVAWNPVDAP</sequence>
<proteinExistence type="inferred from homology"/>
<evidence type="ECO:0000259" key="6">
    <source>
        <dbReference type="Pfam" id="PF00248"/>
    </source>
</evidence>
<dbReference type="AlphaFoldDB" id="A0A2G8SK15"/>
<dbReference type="Gene3D" id="3.20.20.100">
    <property type="entry name" value="NADP-dependent oxidoreductase domain"/>
    <property type="match status" value="1"/>
</dbReference>
<dbReference type="FunFam" id="3.20.20.100:FF:000015">
    <property type="entry name" value="Oxidoreductase, aldo/keto reductase family"/>
    <property type="match status" value="1"/>
</dbReference>
<dbReference type="InterPro" id="IPR018170">
    <property type="entry name" value="Aldo/ket_reductase_CS"/>
</dbReference>
<evidence type="ECO:0000256" key="5">
    <source>
        <dbReference type="PIRSR" id="PIRSR000097-3"/>
    </source>
</evidence>
<accession>A0A2G8SK15</accession>
<feature type="site" description="Lowers pKa of active site Tyr" evidence="5">
    <location>
        <position position="92"/>
    </location>
</feature>
<dbReference type="Pfam" id="PF00248">
    <property type="entry name" value="Aldo_ket_red"/>
    <property type="match status" value="1"/>
</dbReference>
<evidence type="ECO:0000256" key="2">
    <source>
        <dbReference type="ARBA" id="ARBA00023002"/>
    </source>
</evidence>
<comment type="caution">
    <text evidence="7">The sequence shown here is derived from an EMBL/GenBank/DDBJ whole genome shotgun (WGS) entry which is preliminary data.</text>
</comment>
<organism evidence="7 8">
    <name type="scientific">Ganoderma sinense ZZ0214-1</name>
    <dbReference type="NCBI Taxonomy" id="1077348"/>
    <lineage>
        <taxon>Eukaryota</taxon>
        <taxon>Fungi</taxon>
        <taxon>Dikarya</taxon>
        <taxon>Basidiomycota</taxon>
        <taxon>Agaricomycotina</taxon>
        <taxon>Agaricomycetes</taxon>
        <taxon>Polyporales</taxon>
        <taxon>Polyporaceae</taxon>
        <taxon>Ganoderma</taxon>
    </lineage>
</organism>
<dbReference type="Proteomes" id="UP000230002">
    <property type="component" value="Unassembled WGS sequence"/>
</dbReference>
<evidence type="ECO:0000256" key="1">
    <source>
        <dbReference type="ARBA" id="ARBA00007905"/>
    </source>
</evidence>
<dbReference type="InterPro" id="IPR023210">
    <property type="entry name" value="NADP_OxRdtase_dom"/>
</dbReference>
<evidence type="ECO:0000256" key="4">
    <source>
        <dbReference type="PIRSR" id="PIRSR000097-2"/>
    </source>
</evidence>
<dbReference type="PROSITE" id="PS00798">
    <property type="entry name" value="ALDOKETO_REDUCTASE_1"/>
    <property type="match status" value="1"/>
</dbReference>
<dbReference type="PANTHER" id="PTHR43827">
    <property type="entry name" value="2,5-DIKETO-D-GLUCONIC ACID REDUCTASE"/>
    <property type="match status" value="1"/>
</dbReference>
<dbReference type="SUPFAM" id="SSF51430">
    <property type="entry name" value="NAD(P)-linked oxidoreductase"/>
    <property type="match status" value="1"/>
</dbReference>
<comment type="similarity">
    <text evidence="1">Belongs to the aldo/keto reductase family.</text>
</comment>
<feature type="active site" description="Proton donor" evidence="3">
    <location>
        <position position="67"/>
    </location>
</feature>
<dbReference type="PANTHER" id="PTHR43827:SF13">
    <property type="entry name" value="ALDO_KETO REDUCTASE FAMILY PROTEIN"/>
    <property type="match status" value="1"/>
</dbReference>
<name>A0A2G8SK15_9APHY</name>
<evidence type="ECO:0000313" key="8">
    <source>
        <dbReference type="Proteomes" id="UP000230002"/>
    </source>
</evidence>
<dbReference type="STRING" id="1077348.A0A2G8SK15"/>
<dbReference type="PIRSF" id="PIRSF000097">
    <property type="entry name" value="AKR"/>
    <property type="match status" value="1"/>
</dbReference>
<dbReference type="CDD" id="cd19071">
    <property type="entry name" value="AKR_AKR1-5-like"/>
    <property type="match status" value="1"/>
</dbReference>
<dbReference type="InterPro" id="IPR036812">
    <property type="entry name" value="NAD(P)_OxRdtase_dom_sf"/>
</dbReference>
<dbReference type="GO" id="GO:0016491">
    <property type="term" value="F:oxidoreductase activity"/>
    <property type="evidence" value="ECO:0007669"/>
    <property type="project" value="UniProtKB-KW"/>
</dbReference>
<protein>
    <recommendedName>
        <fullName evidence="6">NADP-dependent oxidoreductase domain-containing protein</fullName>
    </recommendedName>
</protein>
<reference evidence="7 8" key="1">
    <citation type="journal article" date="2015" name="Sci. Rep.">
        <title>Chromosome-level genome map provides insights into diverse defense mechanisms in the medicinal fungus Ganoderma sinense.</title>
        <authorList>
            <person name="Zhu Y."/>
            <person name="Xu J."/>
            <person name="Sun C."/>
            <person name="Zhou S."/>
            <person name="Xu H."/>
            <person name="Nelson D.R."/>
            <person name="Qian J."/>
            <person name="Song J."/>
            <person name="Luo H."/>
            <person name="Xiang L."/>
            <person name="Li Y."/>
            <person name="Xu Z."/>
            <person name="Ji A."/>
            <person name="Wang L."/>
            <person name="Lu S."/>
            <person name="Hayward A."/>
            <person name="Sun W."/>
            <person name="Li X."/>
            <person name="Schwartz D.C."/>
            <person name="Wang Y."/>
            <person name="Chen S."/>
        </authorList>
    </citation>
    <scope>NUCLEOTIDE SEQUENCE [LARGE SCALE GENOMIC DNA]</scope>
    <source>
        <strain evidence="7 8">ZZ0214-1</strain>
    </source>
</reference>
<feature type="binding site" evidence="4">
    <location>
        <position position="125"/>
    </location>
    <ligand>
        <name>substrate</name>
    </ligand>
</feature>
<dbReference type="PRINTS" id="PR00069">
    <property type="entry name" value="ALDKETRDTASE"/>
</dbReference>
<evidence type="ECO:0000313" key="7">
    <source>
        <dbReference type="EMBL" id="PIL33888.1"/>
    </source>
</evidence>
<dbReference type="InterPro" id="IPR020471">
    <property type="entry name" value="AKR"/>
</dbReference>
<keyword evidence="8" id="KW-1185">Reference proteome</keyword>